<organism evidence="1 2">
    <name type="scientific">Erythroxylum novogranatense</name>
    <dbReference type="NCBI Taxonomy" id="1862640"/>
    <lineage>
        <taxon>Eukaryota</taxon>
        <taxon>Viridiplantae</taxon>
        <taxon>Streptophyta</taxon>
        <taxon>Embryophyta</taxon>
        <taxon>Tracheophyta</taxon>
        <taxon>Spermatophyta</taxon>
        <taxon>Magnoliopsida</taxon>
        <taxon>eudicotyledons</taxon>
        <taxon>Gunneridae</taxon>
        <taxon>Pentapetalae</taxon>
        <taxon>rosids</taxon>
        <taxon>fabids</taxon>
        <taxon>Malpighiales</taxon>
        <taxon>Erythroxylaceae</taxon>
        <taxon>Erythroxylum</taxon>
    </lineage>
</organism>
<accession>A0AAV8UH50</accession>
<name>A0AAV8UH50_9ROSI</name>
<evidence type="ECO:0000313" key="2">
    <source>
        <dbReference type="Proteomes" id="UP001159364"/>
    </source>
</evidence>
<sequence length="80" mass="8912">MGLAESVQIGLKSLLESTLGESPFRGFPFLGGDIRSVRPPRRCNVEAAPRPTPCNRTFGFIRIWRTFTKVPLPLITNRGN</sequence>
<gene>
    <name evidence="1" type="ORF">K2173_025409</name>
</gene>
<reference evidence="1 2" key="1">
    <citation type="submission" date="2021-09" db="EMBL/GenBank/DDBJ databases">
        <title>Genomic insights and catalytic innovation underlie evolution of tropane alkaloids biosynthesis.</title>
        <authorList>
            <person name="Wang Y.-J."/>
            <person name="Tian T."/>
            <person name="Huang J.-P."/>
            <person name="Huang S.-X."/>
        </authorList>
    </citation>
    <scope>NUCLEOTIDE SEQUENCE [LARGE SCALE GENOMIC DNA]</scope>
    <source>
        <strain evidence="1">KIB-2018</strain>
        <tissue evidence="1">Leaf</tissue>
    </source>
</reference>
<evidence type="ECO:0000313" key="1">
    <source>
        <dbReference type="EMBL" id="KAJ8900632.1"/>
    </source>
</evidence>
<keyword evidence="2" id="KW-1185">Reference proteome</keyword>
<dbReference type="Proteomes" id="UP001159364">
    <property type="component" value="Linkage Group LG08"/>
</dbReference>
<dbReference type="AlphaFoldDB" id="A0AAV8UH50"/>
<comment type="caution">
    <text evidence="1">The sequence shown here is derived from an EMBL/GenBank/DDBJ whole genome shotgun (WGS) entry which is preliminary data.</text>
</comment>
<dbReference type="EMBL" id="JAIWQS010000008">
    <property type="protein sequence ID" value="KAJ8900632.1"/>
    <property type="molecule type" value="Genomic_DNA"/>
</dbReference>
<protein>
    <submittedName>
        <fullName evidence="1">Uncharacterized protein</fullName>
    </submittedName>
</protein>
<proteinExistence type="predicted"/>